<proteinExistence type="predicted"/>
<gene>
    <name evidence="9" type="ORF">C7B45_16310</name>
</gene>
<evidence type="ECO:0000256" key="4">
    <source>
        <dbReference type="ARBA" id="ARBA00022692"/>
    </source>
</evidence>
<evidence type="ECO:0000313" key="10">
    <source>
        <dbReference type="Proteomes" id="UP000241848"/>
    </source>
</evidence>
<dbReference type="EMBL" id="PXYV01000083">
    <property type="protein sequence ID" value="PSR20135.1"/>
    <property type="molecule type" value="Genomic_DNA"/>
</dbReference>
<dbReference type="PROSITE" id="PS50850">
    <property type="entry name" value="MFS"/>
    <property type="match status" value="1"/>
</dbReference>
<evidence type="ECO:0000256" key="2">
    <source>
        <dbReference type="ARBA" id="ARBA00022448"/>
    </source>
</evidence>
<dbReference type="AlphaFoldDB" id="A0A2T2WD15"/>
<feature type="transmembrane region" description="Helical" evidence="7">
    <location>
        <begin position="76"/>
        <end position="96"/>
    </location>
</feature>
<dbReference type="InterPro" id="IPR036259">
    <property type="entry name" value="MFS_trans_sf"/>
</dbReference>
<keyword evidence="3" id="KW-1003">Cell membrane</keyword>
<feature type="transmembrane region" description="Helical" evidence="7">
    <location>
        <begin position="256"/>
        <end position="275"/>
    </location>
</feature>
<dbReference type="SUPFAM" id="SSF103473">
    <property type="entry name" value="MFS general substrate transporter"/>
    <property type="match status" value="1"/>
</dbReference>
<dbReference type="Proteomes" id="UP000241848">
    <property type="component" value="Unassembled WGS sequence"/>
</dbReference>
<comment type="subcellular location">
    <subcellularLocation>
        <location evidence="1">Cell membrane</location>
        <topology evidence="1">Multi-pass membrane protein</topology>
    </subcellularLocation>
</comment>
<dbReference type="Gene3D" id="1.20.1250.20">
    <property type="entry name" value="MFS general substrate transporter like domains"/>
    <property type="match status" value="1"/>
</dbReference>
<dbReference type="CDD" id="cd06173">
    <property type="entry name" value="MFS_MefA_like"/>
    <property type="match status" value="1"/>
</dbReference>
<feature type="transmembrane region" description="Helical" evidence="7">
    <location>
        <begin position="218"/>
        <end position="236"/>
    </location>
</feature>
<sequence>MDESLRYNRPFRLLWAGTLAVRLGSQIATIAITWLVLKTTGSGTMIGITLALYAVSDMLASPFIGVLLDRLPRKPLLSLDNIFQAVIFFILAGLYARGHLPFLLMLPLVIVSGALTPLAYLGRMIILPNLIDPMQWESANALLQVNMNLVTLLGPALGGVLIAAIGLDATLIVTASCYLIYFVALTLMPGKSFESGSRKRAESLLEDVLIGWRFLRRVPLLLILVIVTLLFSLTYGPLEPALPVLVHSIFHEGARALGFLWSAFALGALSGTLLWARLRPAWTLRIVVAAIVSLWGLFSGALSIAPNFWVSAVLLALGGFSYAPYNILFSVWRQRLVPDELRGRVFGAINSVTGVGLPLGQALGGVLLALVGVHWTLAIGGLACIILGAACYGARQFWQEPGAQAEVS</sequence>
<reference evidence="9 10" key="1">
    <citation type="journal article" date="2014" name="BMC Genomics">
        <title>Comparison of environmental and isolate Sulfobacillus genomes reveals diverse carbon, sulfur, nitrogen, and hydrogen metabolisms.</title>
        <authorList>
            <person name="Justice N.B."/>
            <person name="Norman A."/>
            <person name="Brown C.T."/>
            <person name="Singh A."/>
            <person name="Thomas B.C."/>
            <person name="Banfield J.F."/>
        </authorList>
    </citation>
    <scope>NUCLEOTIDE SEQUENCE [LARGE SCALE GENOMIC DNA]</scope>
    <source>
        <strain evidence="9">AMDSBA3</strain>
    </source>
</reference>
<feature type="transmembrane region" description="Helical" evidence="7">
    <location>
        <begin position="43"/>
        <end position="64"/>
    </location>
</feature>
<accession>A0A2T2WD15</accession>
<evidence type="ECO:0000256" key="1">
    <source>
        <dbReference type="ARBA" id="ARBA00004651"/>
    </source>
</evidence>
<evidence type="ECO:0000313" key="9">
    <source>
        <dbReference type="EMBL" id="PSR20135.1"/>
    </source>
</evidence>
<feature type="transmembrane region" description="Helical" evidence="7">
    <location>
        <begin position="102"/>
        <end position="121"/>
    </location>
</feature>
<keyword evidence="4 7" id="KW-0812">Transmembrane</keyword>
<feature type="domain" description="Major facilitator superfamily (MFS) profile" evidence="8">
    <location>
        <begin position="220"/>
        <end position="408"/>
    </location>
</feature>
<feature type="transmembrane region" description="Helical" evidence="7">
    <location>
        <begin position="12"/>
        <end position="37"/>
    </location>
</feature>
<name>A0A2T2WD15_9FIRM</name>
<keyword evidence="2" id="KW-0813">Transport</keyword>
<feature type="transmembrane region" description="Helical" evidence="7">
    <location>
        <begin position="366"/>
        <end position="392"/>
    </location>
</feature>
<dbReference type="PANTHER" id="PTHR23513:SF11">
    <property type="entry name" value="STAPHYLOFERRIN A TRANSPORTER"/>
    <property type="match status" value="1"/>
</dbReference>
<dbReference type="InterPro" id="IPR010290">
    <property type="entry name" value="TM_effector"/>
</dbReference>
<protein>
    <recommendedName>
        <fullName evidence="8">Major facilitator superfamily (MFS) profile domain-containing protein</fullName>
    </recommendedName>
</protein>
<keyword evidence="6 7" id="KW-0472">Membrane</keyword>
<feature type="transmembrane region" description="Helical" evidence="7">
    <location>
        <begin position="341"/>
        <end position="360"/>
    </location>
</feature>
<dbReference type="PANTHER" id="PTHR23513">
    <property type="entry name" value="INTEGRAL MEMBRANE EFFLUX PROTEIN-RELATED"/>
    <property type="match status" value="1"/>
</dbReference>
<comment type="caution">
    <text evidence="9">The sequence shown here is derived from an EMBL/GenBank/DDBJ whole genome shotgun (WGS) entry which is preliminary data.</text>
</comment>
<evidence type="ECO:0000256" key="3">
    <source>
        <dbReference type="ARBA" id="ARBA00022475"/>
    </source>
</evidence>
<evidence type="ECO:0000256" key="7">
    <source>
        <dbReference type="SAM" id="Phobius"/>
    </source>
</evidence>
<dbReference type="InterPro" id="IPR020846">
    <property type="entry name" value="MFS_dom"/>
</dbReference>
<feature type="transmembrane region" description="Helical" evidence="7">
    <location>
        <begin position="308"/>
        <end position="329"/>
    </location>
</feature>
<dbReference type="GO" id="GO:0022857">
    <property type="term" value="F:transmembrane transporter activity"/>
    <property type="evidence" value="ECO:0007669"/>
    <property type="project" value="InterPro"/>
</dbReference>
<evidence type="ECO:0000259" key="8">
    <source>
        <dbReference type="PROSITE" id="PS50850"/>
    </source>
</evidence>
<evidence type="ECO:0000256" key="6">
    <source>
        <dbReference type="ARBA" id="ARBA00023136"/>
    </source>
</evidence>
<feature type="transmembrane region" description="Helical" evidence="7">
    <location>
        <begin position="171"/>
        <end position="190"/>
    </location>
</feature>
<evidence type="ECO:0000256" key="5">
    <source>
        <dbReference type="ARBA" id="ARBA00022989"/>
    </source>
</evidence>
<dbReference type="GO" id="GO:0005886">
    <property type="term" value="C:plasma membrane"/>
    <property type="evidence" value="ECO:0007669"/>
    <property type="project" value="UniProtKB-SubCell"/>
</dbReference>
<keyword evidence="5 7" id="KW-1133">Transmembrane helix</keyword>
<dbReference type="Pfam" id="PF05977">
    <property type="entry name" value="MFS_3"/>
    <property type="match status" value="1"/>
</dbReference>
<organism evidence="9 10">
    <name type="scientific">Sulfobacillus acidophilus</name>
    <dbReference type="NCBI Taxonomy" id="53633"/>
    <lineage>
        <taxon>Bacteria</taxon>
        <taxon>Bacillati</taxon>
        <taxon>Bacillota</taxon>
        <taxon>Clostridia</taxon>
        <taxon>Eubacteriales</taxon>
        <taxon>Clostridiales Family XVII. Incertae Sedis</taxon>
        <taxon>Sulfobacillus</taxon>
    </lineage>
</organism>
<feature type="transmembrane region" description="Helical" evidence="7">
    <location>
        <begin position="142"/>
        <end position="165"/>
    </location>
</feature>
<feature type="transmembrane region" description="Helical" evidence="7">
    <location>
        <begin position="282"/>
        <end position="302"/>
    </location>
</feature>